<dbReference type="CDD" id="cd01846">
    <property type="entry name" value="fatty_acyltransferase_like"/>
    <property type="match status" value="1"/>
</dbReference>
<dbReference type="PANTHER" id="PTHR45642:SF139">
    <property type="entry name" value="SGNH HYDROLASE-TYPE ESTERASE DOMAIN-CONTAINING PROTEIN"/>
    <property type="match status" value="1"/>
</dbReference>
<proteinExistence type="predicted"/>
<dbReference type="Pfam" id="PF00657">
    <property type="entry name" value="Lipase_GDSL"/>
    <property type="match status" value="1"/>
</dbReference>
<dbReference type="GO" id="GO:0016788">
    <property type="term" value="F:hydrolase activity, acting on ester bonds"/>
    <property type="evidence" value="ECO:0007669"/>
    <property type="project" value="InterPro"/>
</dbReference>
<dbReference type="InterPro" id="IPR050592">
    <property type="entry name" value="GDSL_lipolytic_enzyme"/>
</dbReference>
<dbReference type="AlphaFoldDB" id="A0AAF0F9S6"/>
<keyword evidence="3" id="KW-1185">Reference proteome</keyword>
<organism evidence="2 3">
    <name type="scientific">Malassezia psittaci</name>
    <dbReference type="NCBI Taxonomy" id="1821823"/>
    <lineage>
        <taxon>Eukaryota</taxon>
        <taxon>Fungi</taxon>
        <taxon>Dikarya</taxon>
        <taxon>Basidiomycota</taxon>
        <taxon>Ustilaginomycotina</taxon>
        <taxon>Malasseziomycetes</taxon>
        <taxon>Malasseziales</taxon>
        <taxon>Malasseziaceae</taxon>
        <taxon>Malassezia</taxon>
    </lineage>
</organism>
<dbReference type="EMBL" id="CP118376">
    <property type="protein sequence ID" value="WFD42954.1"/>
    <property type="molecule type" value="Genomic_DNA"/>
</dbReference>
<dbReference type="InterPro" id="IPR036514">
    <property type="entry name" value="SGNH_hydro_sf"/>
</dbReference>
<dbReference type="InterPro" id="IPR001087">
    <property type="entry name" value="GDSL"/>
</dbReference>
<dbReference type="Proteomes" id="UP001214628">
    <property type="component" value="Chromosome 2"/>
</dbReference>
<gene>
    <name evidence="2" type="ORF">MPSI1_001605</name>
</gene>
<name>A0AAF0F9S6_9BASI</name>
<dbReference type="SUPFAM" id="SSF52266">
    <property type="entry name" value="SGNH hydrolase"/>
    <property type="match status" value="1"/>
</dbReference>
<dbReference type="PANTHER" id="PTHR45642">
    <property type="entry name" value="GDSL ESTERASE/LIPASE EXL3"/>
    <property type="match status" value="1"/>
</dbReference>
<evidence type="ECO:0000313" key="3">
    <source>
        <dbReference type="Proteomes" id="UP001214628"/>
    </source>
</evidence>
<evidence type="ECO:0000313" key="2">
    <source>
        <dbReference type="EMBL" id="WFD42954.1"/>
    </source>
</evidence>
<reference evidence="2" key="1">
    <citation type="submission" date="2023-02" db="EMBL/GenBank/DDBJ databases">
        <title>Mating type loci evolution in Malassezia.</title>
        <authorList>
            <person name="Coelho M.A."/>
        </authorList>
    </citation>
    <scope>NUCLEOTIDE SEQUENCE</scope>
    <source>
        <strain evidence="2">CBS 14136</strain>
    </source>
</reference>
<keyword evidence="1" id="KW-0732">Signal</keyword>
<accession>A0AAF0F9S6</accession>
<protein>
    <submittedName>
        <fullName evidence="2">Uncharacterized protein</fullName>
    </submittedName>
</protein>
<sequence>MFLTRLGCAYIVAYVSCVCAIPFVAALDIPKFSRIVVFGDSLVDNGNGTYTLSNHTWPSDPAYFDGRFSNGMTWPEQLASMLNITHVNDYAYGSATTDNRIAAGYSGYNSTLPVPDVRGQVSMYLKHVEDRADPDALYVVSGGSNDIFFGVSSTRNVTQLACDAVAALQRDAARLRRHGARTILVPTLSEMQVSPWATHYADSSTRTSTKHFTRLVNEQLRSWARNQHGGKHPIKLFDVYNLEADILKNPSRYQLRNTHDACLVGTQKLERVKGLLLLGSLSPY</sequence>
<evidence type="ECO:0000256" key="1">
    <source>
        <dbReference type="ARBA" id="ARBA00022729"/>
    </source>
</evidence>
<dbReference type="Gene3D" id="3.40.50.1110">
    <property type="entry name" value="SGNH hydrolase"/>
    <property type="match status" value="1"/>
</dbReference>